<feature type="compositionally biased region" description="Gly residues" evidence="1">
    <location>
        <begin position="42"/>
        <end position="51"/>
    </location>
</feature>
<sequence length="94" mass="10181">MPEIGNSYGGTNAVMDRGDQPRLPQLGDDERLDGRDGERGEGGTTDGGGPRNAGYMVGPYHPSFAEEAMDLLARYVRQAVRRTLIALRDDRSTG</sequence>
<protein>
    <submittedName>
        <fullName evidence="2">Uncharacterized protein</fullName>
    </submittedName>
</protein>
<evidence type="ECO:0000256" key="1">
    <source>
        <dbReference type="SAM" id="MobiDB-lite"/>
    </source>
</evidence>
<comment type="caution">
    <text evidence="2">The sequence shown here is derived from an EMBL/GenBank/DDBJ whole genome shotgun (WGS) entry which is preliminary data.</text>
</comment>
<dbReference type="EMBL" id="VJZD01000049">
    <property type="protein sequence ID" value="MPY32542.1"/>
    <property type="molecule type" value="Genomic_DNA"/>
</dbReference>
<evidence type="ECO:0000313" key="2">
    <source>
        <dbReference type="EMBL" id="MPY32542.1"/>
    </source>
</evidence>
<name>A0A5N8VD01_9ACTN</name>
<organism evidence="2 3">
    <name type="scientific">Streptomyces adustus</name>
    <dbReference type="NCBI Taxonomy" id="1609272"/>
    <lineage>
        <taxon>Bacteria</taxon>
        <taxon>Bacillati</taxon>
        <taxon>Actinomycetota</taxon>
        <taxon>Actinomycetes</taxon>
        <taxon>Kitasatosporales</taxon>
        <taxon>Streptomycetaceae</taxon>
        <taxon>Streptomyces</taxon>
    </lineage>
</organism>
<evidence type="ECO:0000313" key="3">
    <source>
        <dbReference type="Proteomes" id="UP000325849"/>
    </source>
</evidence>
<gene>
    <name evidence="2" type="ORF">FNH09_15060</name>
</gene>
<feature type="compositionally biased region" description="Basic and acidic residues" evidence="1">
    <location>
        <begin position="28"/>
        <end position="41"/>
    </location>
</feature>
<proteinExistence type="predicted"/>
<dbReference type="RefSeq" id="WP_152888039.1">
    <property type="nucleotide sequence ID" value="NZ_VJZD01000049.1"/>
</dbReference>
<accession>A0A5N8VD01</accession>
<keyword evidence="3" id="KW-1185">Reference proteome</keyword>
<dbReference type="Proteomes" id="UP000325849">
    <property type="component" value="Unassembled WGS sequence"/>
</dbReference>
<feature type="region of interest" description="Disordered" evidence="1">
    <location>
        <begin position="1"/>
        <end position="55"/>
    </location>
</feature>
<reference evidence="2 3" key="1">
    <citation type="submission" date="2019-07" db="EMBL/GenBank/DDBJ databases">
        <title>New species of Amycolatopsis and Streptomyces.</title>
        <authorList>
            <person name="Duangmal K."/>
            <person name="Teo W.F.A."/>
            <person name="Lipun K."/>
        </authorList>
    </citation>
    <scope>NUCLEOTIDE SEQUENCE [LARGE SCALE GENOMIC DNA]</scope>
    <source>
        <strain evidence="2 3">NBRC 109810</strain>
    </source>
</reference>
<dbReference type="AlphaFoldDB" id="A0A5N8VD01"/>